<keyword evidence="1" id="KW-0472">Membrane</keyword>
<dbReference type="Proteomes" id="UP000184225">
    <property type="component" value="Unassembled WGS sequence"/>
</dbReference>
<evidence type="ECO:0008006" key="4">
    <source>
        <dbReference type="Google" id="ProtNLM"/>
    </source>
</evidence>
<reference evidence="2 3" key="1">
    <citation type="submission" date="2016-11" db="EMBL/GenBank/DDBJ databases">
        <authorList>
            <person name="Jaros S."/>
            <person name="Januszkiewicz K."/>
            <person name="Wedrychowicz H."/>
        </authorList>
    </citation>
    <scope>NUCLEOTIDE SEQUENCE [LARGE SCALE GENOMIC DNA]</scope>
    <source>
        <strain evidence="2 3">DSM 21425</strain>
    </source>
</reference>
<gene>
    <name evidence="2" type="ORF">SAMN04488096_105194</name>
</gene>
<evidence type="ECO:0000313" key="3">
    <source>
        <dbReference type="Proteomes" id="UP000184225"/>
    </source>
</evidence>
<dbReference type="EMBL" id="FQYY01000005">
    <property type="protein sequence ID" value="SHI87397.1"/>
    <property type="molecule type" value="Genomic_DNA"/>
</dbReference>
<sequence length="240" mass="27793">MVYKMKNLSKTLTYIFIASTVILLVSCGSIIKTIAGIPKLTVYSQEEIDSNIKKAPIENNVIDAQLSQDLDTETIKSFIYMSIPYRTYIYDKNNSLMCYNGETHCGITQLDTLRQSSIKDNYAQCDSITLDTDIDSYLGNFHEITSKIILPKESNFDSYQYKILVFINTDISKDELIEDWNYIYNSLNTNNPETIFIRIWTDLNEDWGLKYGAKAKFKVRKVKDSKGEYYMTLPKLPYKK</sequence>
<keyword evidence="1" id="KW-0812">Transmembrane</keyword>
<accession>A0A1M6EPG6</accession>
<proteinExistence type="predicted"/>
<evidence type="ECO:0000256" key="1">
    <source>
        <dbReference type="SAM" id="Phobius"/>
    </source>
</evidence>
<keyword evidence="1" id="KW-1133">Transmembrane helix</keyword>
<feature type="transmembrane region" description="Helical" evidence="1">
    <location>
        <begin position="12"/>
        <end position="31"/>
    </location>
</feature>
<protein>
    <recommendedName>
        <fullName evidence="4">Lipoprotein</fullName>
    </recommendedName>
</protein>
<evidence type="ECO:0000313" key="2">
    <source>
        <dbReference type="EMBL" id="SHI87397.1"/>
    </source>
</evidence>
<organism evidence="2 3">
    <name type="scientific">Mesonia phycicola</name>
    <dbReference type="NCBI Taxonomy" id="579105"/>
    <lineage>
        <taxon>Bacteria</taxon>
        <taxon>Pseudomonadati</taxon>
        <taxon>Bacteroidota</taxon>
        <taxon>Flavobacteriia</taxon>
        <taxon>Flavobacteriales</taxon>
        <taxon>Flavobacteriaceae</taxon>
        <taxon>Mesonia</taxon>
    </lineage>
</organism>
<dbReference type="AlphaFoldDB" id="A0A1M6EPG6"/>
<dbReference type="PROSITE" id="PS51257">
    <property type="entry name" value="PROKAR_LIPOPROTEIN"/>
    <property type="match status" value="1"/>
</dbReference>
<keyword evidence="3" id="KW-1185">Reference proteome</keyword>
<name>A0A1M6EPG6_9FLAO</name>